<evidence type="ECO:0000313" key="2">
    <source>
        <dbReference type="EMBL" id="KAK9295696.1"/>
    </source>
</evidence>
<dbReference type="Proteomes" id="UP001432146">
    <property type="component" value="Unassembled WGS sequence"/>
</dbReference>
<keyword evidence="3" id="KW-1185">Reference proteome</keyword>
<accession>A0AAW0ZE54</accession>
<dbReference type="AlphaFoldDB" id="A0AAW0ZE54"/>
<dbReference type="EMBL" id="JAWNGG020000245">
    <property type="protein sequence ID" value="KAK9295696.1"/>
    <property type="molecule type" value="Genomic_DNA"/>
</dbReference>
<name>A0AAW0ZE54_9HYME</name>
<proteinExistence type="predicted"/>
<sequence>MEQAGWTKNEPTANRRRSARRKRTKKRVERRATKQASLDFGILRPRRASLKQGEGVGTYGVGRRVVNGVEGDARKGVDWGREQKVSE</sequence>
<feature type="compositionally biased region" description="Basic residues" evidence="1">
    <location>
        <begin position="14"/>
        <end position="29"/>
    </location>
</feature>
<reference evidence="2 3" key="1">
    <citation type="submission" date="2024-05" db="EMBL/GenBank/DDBJ databases">
        <title>The nuclear and mitochondrial genome assemblies of Tetragonisca angustula (Apidae: Meliponini), a tiny yet remarkable pollinator in the Neotropics.</title>
        <authorList>
            <person name="Ferrari R."/>
            <person name="Ricardo P.C."/>
            <person name="Dias F.C."/>
            <person name="Araujo N.S."/>
            <person name="Soares D.O."/>
            <person name="Zhou Q.-S."/>
            <person name="Zhu C.-D."/>
            <person name="Coutinho L."/>
            <person name="Airas M.C."/>
            <person name="Batista T.M."/>
        </authorList>
    </citation>
    <scope>NUCLEOTIDE SEQUENCE [LARGE SCALE GENOMIC DNA]</scope>
    <source>
        <strain evidence="2">ASF017062</strain>
        <tissue evidence="2">Abdomen</tissue>
    </source>
</reference>
<protein>
    <submittedName>
        <fullName evidence="2">Uncharacterized protein</fullName>
    </submittedName>
</protein>
<evidence type="ECO:0000256" key="1">
    <source>
        <dbReference type="SAM" id="MobiDB-lite"/>
    </source>
</evidence>
<evidence type="ECO:0000313" key="3">
    <source>
        <dbReference type="Proteomes" id="UP001432146"/>
    </source>
</evidence>
<comment type="caution">
    <text evidence="2">The sequence shown here is derived from an EMBL/GenBank/DDBJ whole genome shotgun (WGS) entry which is preliminary data.</text>
</comment>
<gene>
    <name evidence="2" type="ORF">QLX08_010064</name>
</gene>
<feature type="region of interest" description="Disordered" evidence="1">
    <location>
        <begin position="1"/>
        <end position="33"/>
    </location>
</feature>
<organism evidence="2 3">
    <name type="scientific">Tetragonisca angustula</name>
    <dbReference type="NCBI Taxonomy" id="166442"/>
    <lineage>
        <taxon>Eukaryota</taxon>
        <taxon>Metazoa</taxon>
        <taxon>Ecdysozoa</taxon>
        <taxon>Arthropoda</taxon>
        <taxon>Hexapoda</taxon>
        <taxon>Insecta</taxon>
        <taxon>Pterygota</taxon>
        <taxon>Neoptera</taxon>
        <taxon>Endopterygota</taxon>
        <taxon>Hymenoptera</taxon>
        <taxon>Apocrita</taxon>
        <taxon>Aculeata</taxon>
        <taxon>Apoidea</taxon>
        <taxon>Anthophila</taxon>
        <taxon>Apidae</taxon>
        <taxon>Tetragonisca</taxon>
    </lineage>
</organism>